<keyword evidence="3" id="KW-1185">Reference proteome</keyword>
<name>A0ABY8I7S5_9BURK</name>
<keyword evidence="1" id="KW-0732">Signal</keyword>
<dbReference type="EMBL" id="CP121464">
    <property type="protein sequence ID" value="WFR80436.1"/>
    <property type="molecule type" value="Genomic_DNA"/>
</dbReference>
<gene>
    <name evidence="2" type="ORF">P9875_04445</name>
</gene>
<feature type="signal peptide" evidence="1">
    <location>
        <begin position="1"/>
        <end position="21"/>
    </location>
</feature>
<evidence type="ECO:0000313" key="2">
    <source>
        <dbReference type="EMBL" id="WFR80436.1"/>
    </source>
</evidence>
<reference evidence="2 3" key="1">
    <citation type="submission" date="2023-04" db="EMBL/GenBank/DDBJ databases">
        <title>Nanopore sequencing of Janthinobacterium from water.</title>
        <authorList>
            <person name="Ciuchcinski K."/>
            <person name="Rokowska A."/>
            <person name="Dziewit L."/>
        </authorList>
    </citation>
    <scope>NUCLEOTIDE SEQUENCE [LARGE SCALE GENOMIC DNA]</scope>
    <source>
        <strain evidence="2 3">DEMB2</strain>
    </source>
</reference>
<protein>
    <recommendedName>
        <fullName evidence="4">DUF3298 domain-containing protein</fullName>
    </recommendedName>
</protein>
<accession>A0ABY8I7S5</accession>
<proteinExistence type="predicted"/>
<sequence>MKKWFLLAATSALAGMGTAQATQVAEQVKSPSSATPQEQKSAVLHRPWERKVEGEKFSMEMLDSDRLDPAYPGLPLGAVIEAVKKFVREKKGEFESTADYKRRMAAALNEKVVADSSLNDALAFVVSVKKDGAYSVGIGYDFNADTGKVKLYVFPRTRDLNGIGAPDYDINKPSYKGLDQFDLSSKLNSKGRYKGRSTYRGYYRGYYPIEETYTSTMGVAVNRIPFLDIDRGYTQYIKPAFQFTLENAVAAKELPVLKAMIVMQLASPYIAYDYESSDSTPQQIDVTTTDRVFLTGNILGIVFYSGITGEILGRLPASFGLPAARQATNERSAPAAQ</sequence>
<dbReference type="Proteomes" id="UP001219584">
    <property type="component" value="Chromosome"/>
</dbReference>
<evidence type="ECO:0000256" key="1">
    <source>
        <dbReference type="SAM" id="SignalP"/>
    </source>
</evidence>
<organism evidence="2 3">
    <name type="scientific">Janthinobacterium rivuli</name>
    <dbReference type="NCBI Taxonomy" id="2751478"/>
    <lineage>
        <taxon>Bacteria</taxon>
        <taxon>Pseudomonadati</taxon>
        <taxon>Pseudomonadota</taxon>
        <taxon>Betaproteobacteria</taxon>
        <taxon>Burkholderiales</taxon>
        <taxon>Oxalobacteraceae</taxon>
        <taxon>Janthinobacterium</taxon>
    </lineage>
</organism>
<feature type="chain" id="PRO_5046880909" description="DUF3298 domain-containing protein" evidence="1">
    <location>
        <begin position="22"/>
        <end position="337"/>
    </location>
</feature>
<evidence type="ECO:0000313" key="3">
    <source>
        <dbReference type="Proteomes" id="UP001219584"/>
    </source>
</evidence>
<evidence type="ECO:0008006" key="4">
    <source>
        <dbReference type="Google" id="ProtNLM"/>
    </source>
</evidence>
<dbReference type="RefSeq" id="WP_152598836.1">
    <property type="nucleotide sequence ID" value="NZ_CP121464.1"/>
</dbReference>